<accession>A0A212JTT8</accession>
<dbReference type="AlphaFoldDB" id="A0A212JTT8"/>
<sequence>MKNTPHYLPAKPLGLTFLFFLLFIIHLPAQISGDYPYFESFLSATKPTGIEIPKPDQNSVIFSNKGAVLTPAEFDKFGAMYLDNHQFDASAGLFISFEYMTYDGTGGDGLSVFFFDASKTPYIGAPGAGIGYTYNRSANKHPEHSLKRAIGSNAAYLGIAFDSFGNFKKMFYQGEARVNGLPYGFGVTGTSELGPQTDNDVTLRGAMNYTPMMYNSKEVPGMGVGYVGYPVLVTQSTMQNIGHRLKKGSGTDAINYAFEKYNQLSPNTIPFPIKGGHEFERQTDPGYRRAYIELFPNKETGNGGFFISVMIENENRRDTIIYDYEYRERFIYLENAWHDDSGDNNDDEAYPTTPSRRKELIATVPAALKIGFAAATGSFSMEGAKNDKHVIKNLRLILPRAAEAYDDFKPDEFQGTTVFFNPLENDIGYKGTISRVQDPCYECIDGTTFRFVLDDGTQIYDDTSDIIEYIMSDVGIWRYDKTTEIVTFIPTSDFVGEARIRYNIKGGKGDKYPYNQEPYRSAPATIGVNIIVNPNPPGNKFIISNKMTTSRLKK</sequence>
<reference evidence="1" key="1">
    <citation type="submission" date="2016-04" db="EMBL/GenBank/DDBJ databases">
        <authorList>
            <person name="Evans L.H."/>
            <person name="Alamgir A."/>
            <person name="Owens N."/>
            <person name="Weber N.D."/>
            <person name="Virtaneva K."/>
            <person name="Barbian K."/>
            <person name="Babar A."/>
            <person name="Rosenke K."/>
        </authorList>
    </citation>
    <scope>NUCLEOTIDE SEQUENCE</scope>
    <source>
        <strain evidence="1">86-1</strain>
    </source>
</reference>
<name>A0A212JTT8_9BACT</name>
<dbReference type="InterPro" id="IPR013320">
    <property type="entry name" value="ConA-like_dom_sf"/>
</dbReference>
<protein>
    <submittedName>
        <fullName evidence="1">Uncharacterized protein</fullName>
    </submittedName>
</protein>
<dbReference type="EMBL" id="FLUM01000003">
    <property type="protein sequence ID" value="SBW02797.1"/>
    <property type="molecule type" value="Genomic_DNA"/>
</dbReference>
<organism evidence="1">
    <name type="scientific">uncultured Dysgonomonas sp</name>
    <dbReference type="NCBI Taxonomy" id="206096"/>
    <lineage>
        <taxon>Bacteria</taxon>
        <taxon>Pseudomonadati</taxon>
        <taxon>Bacteroidota</taxon>
        <taxon>Bacteroidia</taxon>
        <taxon>Bacteroidales</taxon>
        <taxon>Dysgonomonadaceae</taxon>
        <taxon>Dysgonomonas</taxon>
        <taxon>environmental samples</taxon>
    </lineage>
</organism>
<evidence type="ECO:0000313" key="1">
    <source>
        <dbReference type="EMBL" id="SBW02797.1"/>
    </source>
</evidence>
<dbReference type="SUPFAM" id="SSF49899">
    <property type="entry name" value="Concanavalin A-like lectins/glucanases"/>
    <property type="match status" value="1"/>
</dbReference>
<dbReference type="GO" id="GO:0004553">
    <property type="term" value="F:hydrolase activity, hydrolyzing O-glycosyl compounds"/>
    <property type="evidence" value="ECO:0007669"/>
    <property type="project" value="UniProtKB-ARBA"/>
</dbReference>
<dbReference type="RefSeq" id="WP_296942234.1">
    <property type="nucleotide sequence ID" value="NZ_LT599032.1"/>
</dbReference>
<dbReference type="GO" id="GO:0005975">
    <property type="term" value="P:carbohydrate metabolic process"/>
    <property type="evidence" value="ECO:0007669"/>
    <property type="project" value="UniProtKB-ARBA"/>
</dbReference>
<proteinExistence type="predicted"/>
<gene>
    <name evidence="1" type="ORF">KL86DYS1_30406</name>
</gene>